<evidence type="ECO:0000313" key="2">
    <source>
        <dbReference type="Proteomes" id="UP001201262"/>
    </source>
</evidence>
<comment type="caution">
    <text evidence="1">The sequence shown here is derived from an EMBL/GenBank/DDBJ whole genome shotgun (WGS) entry which is preliminary data.</text>
</comment>
<dbReference type="AlphaFoldDB" id="A0AAD4KND3"/>
<dbReference type="EMBL" id="JAJTJA010000008">
    <property type="protein sequence ID" value="KAH8695379.1"/>
    <property type="molecule type" value="Genomic_DNA"/>
</dbReference>
<accession>A0AAD4KND3</accession>
<reference evidence="1" key="1">
    <citation type="submission" date="2021-12" db="EMBL/GenBank/DDBJ databases">
        <title>Convergent genome expansion in fungi linked to evolution of root-endophyte symbiosis.</title>
        <authorList>
            <consortium name="DOE Joint Genome Institute"/>
            <person name="Ke Y.-H."/>
            <person name="Bonito G."/>
            <person name="Liao H.-L."/>
            <person name="Looney B."/>
            <person name="Rojas-Flechas A."/>
            <person name="Nash J."/>
            <person name="Hameed K."/>
            <person name="Schadt C."/>
            <person name="Martin F."/>
            <person name="Crous P.W."/>
            <person name="Miettinen O."/>
            <person name="Magnuson J.K."/>
            <person name="Labbe J."/>
            <person name="Jacobson D."/>
            <person name="Doktycz M.J."/>
            <person name="Veneault-Fourrey C."/>
            <person name="Kuo A."/>
            <person name="Mondo S."/>
            <person name="Calhoun S."/>
            <person name="Riley R."/>
            <person name="Ohm R."/>
            <person name="LaButti K."/>
            <person name="Andreopoulos B."/>
            <person name="Pangilinan J."/>
            <person name="Nolan M."/>
            <person name="Tritt A."/>
            <person name="Clum A."/>
            <person name="Lipzen A."/>
            <person name="Daum C."/>
            <person name="Barry K."/>
            <person name="Grigoriev I.V."/>
            <person name="Vilgalys R."/>
        </authorList>
    </citation>
    <scope>NUCLEOTIDE SEQUENCE</scope>
    <source>
        <strain evidence="1">PMI_201</strain>
    </source>
</reference>
<dbReference type="GeneID" id="70252477"/>
<organism evidence="1 2">
    <name type="scientific">Talaromyces proteolyticus</name>
    <dbReference type="NCBI Taxonomy" id="1131652"/>
    <lineage>
        <taxon>Eukaryota</taxon>
        <taxon>Fungi</taxon>
        <taxon>Dikarya</taxon>
        <taxon>Ascomycota</taxon>
        <taxon>Pezizomycotina</taxon>
        <taxon>Eurotiomycetes</taxon>
        <taxon>Eurotiomycetidae</taxon>
        <taxon>Eurotiales</taxon>
        <taxon>Trichocomaceae</taxon>
        <taxon>Talaromyces</taxon>
        <taxon>Talaromyces sect. Bacilispori</taxon>
    </lineage>
</organism>
<gene>
    <name evidence="1" type="ORF">BGW36DRAFT_462978</name>
</gene>
<dbReference type="Gene3D" id="3.10.450.50">
    <property type="match status" value="1"/>
</dbReference>
<evidence type="ECO:0000313" key="1">
    <source>
        <dbReference type="EMBL" id="KAH8695379.1"/>
    </source>
</evidence>
<evidence type="ECO:0008006" key="3">
    <source>
        <dbReference type="Google" id="ProtNLM"/>
    </source>
</evidence>
<dbReference type="Proteomes" id="UP001201262">
    <property type="component" value="Unassembled WGS sequence"/>
</dbReference>
<dbReference type="SUPFAM" id="SSF54427">
    <property type="entry name" value="NTF2-like"/>
    <property type="match status" value="1"/>
</dbReference>
<proteinExistence type="predicted"/>
<dbReference type="RefSeq" id="XP_046070521.1">
    <property type="nucleotide sequence ID" value="XM_046222190.1"/>
</dbReference>
<protein>
    <recommendedName>
        <fullName evidence="3">SnoaL-like domain-containing protein</fullName>
    </recommendedName>
</protein>
<sequence length="179" mass="20491">MPQLVSLISGADWTSFGPTTPAQRFYKDYVDAVDNHGFTHGSGLRYYAKDAIFHNQNNAQYKGGDEMWAWMKKLFGQFQRLRHDHVSICEIRHEDGTAQIMSQSHRNIWLSGNSTDKPSVSIPLCFVCRIGPADDPRAISGLQYKEVWLYWDTALLSPFLPEDAIVFRTKNILTDPEEH</sequence>
<keyword evidence="2" id="KW-1185">Reference proteome</keyword>
<dbReference type="InterPro" id="IPR032710">
    <property type="entry name" value="NTF2-like_dom_sf"/>
</dbReference>
<name>A0AAD4KND3_9EURO</name>